<dbReference type="GO" id="GO:0003883">
    <property type="term" value="F:CTP synthase activity"/>
    <property type="evidence" value="ECO:0007669"/>
    <property type="project" value="UniProtKB-EC"/>
</dbReference>
<dbReference type="Proteomes" id="UP001165289">
    <property type="component" value="Unassembled WGS sequence"/>
</dbReference>
<dbReference type="NCBIfam" id="NF003792">
    <property type="entry name" value="PRK05380.1"/>
    <property type="match status" value="1"/>
</dbReference>
<dbReference type="SUPFAM" id="SSF52540">
    <property type="entry name" value="P-loop containing nucleoside triphosphate hydrolases"/>
    <property type="match status" value="1"/>
</dbReference>
<comment type="similarity">
    <text evidence="2">Belongs to the CTP synthase family.</text>
</comment>
<dbReference type="InterPro" id="IPR004468">
    <property type="entry name" value="CTP_synthase"/>
</dbReference>
<keyword evidence="7" id="KW-0315">Glutamine amidotransferase</keyword>
<dbReference type="GO" id="GO:0005524">
    <property type="term" value="F:ATP binding"/>
    <property type="evidence" value="ECO:0007669"/>
    <property type="project" value="UniProtKB-KW"/>
</dbReference>
<evidence type="ECO:0000313" key="11">
    <source>
        <dbReference type="EMBL" id="KAI6655116.1"/>
    </source>
</evidence>
<comment type="caution">
    <text evidence="11">The sequence shown here is derived from an EMBL/GenBank/DDBJ whole genome shotgun (WGS) entry which is preliminary data.</text>
</comment>
<dbReference type="EC" id="6.3.4.2" evidence="3"/>
<evidence type="ECO:0000259" key="10">
    <source>
        <dbReference type="Pfam" id="PF06418"/>
    </source>
</evidence>
<dbReference type="GO" id="GO:0006241">
    <property type="term" value="P:CTP biosynthetic process"/>
    <property type="evidence" value="ECO:0007669"/>
    <property type="project" value="TreeGrafter"/>
</dbReference>
<keyword evidence="8" id="KW-0665">Pyrimidine biosynthesis</keyword>
<evidence type="ECO:0000256" key="1">
    <source>
        <dbReference type="ARBA" id="ARBA00005171"/>
    </source>
</evidence>
<protein>
    <recommendedName>
        <fullName evidence="3">CTP synthase (glutamine hydrolyzing)</fullName>
        <ecNumber evidence="3">6.3.4.2</ecNumber>
    </recommendedName>
</protein>
<sequence>MKYILVTGCIISGLGKGIITSSIGTILKGCGLSVTAIKIDPYLNIDAGTFSPFEHGEVFVLDDGGEVDLDLGNYERFLDVTLHHDNNITTGKIYKQVIERERRGDYLGKTVQVVPHITDAIQEWVERVAVKPVSGENIPQICVIELGGTIGDIEGMPFIEAFRCFQFRVSRENFMTILVSLVPEPGCTGEQKTKPTQNAVRELRGFGLSPDLIACRSARALTLESREKVAHFCHVLPEQVSAYCI</sequence>
<keyword evidence="4" id="KW-0436">Ligase</keyword>
<keyword evidence="6" id="KW-0067">ATP-binding</keyword>
<dbReference type="PANTHER" id="PTHR11550:SF0">
    <property type="entry name" value="CTP SYNTHASE-RELATED"/>
    <property type="match status" value="1"/>
</dbReference>
<comment type="catalytic activity">
    <reaction evidence="9">
        <text>UTP + L-glutamine + ATP + H2O = CTP + L-glutamate + ADP + phosphate + 2 H(+)</text>
        <dbReference type="Rhea" id="RHEA:26426"/>
        <dbReference type="ChEBI" id="CHEBI:15377"/>
        <dbReference type="ChEBI" id="CHEBI:15378"/>
        <dbReference type="ChEBI" id="CHEBI:29985"/>
        <dbReference type="ChEBI" id="CHEBI:30616"/>
        <dbReference type="ChEBI" id="CHEBI:37563"/>
        <dbReference type="ChEBI" id="CHEBI:43474"/>
        <dbReference type="ChEBI" id="CHEBI:46398"/>
        <dbReference type="ChEBI" id="CHEBI:58359"/>
        <dbReference type="ChEBI" id="CHEBI:456216"/>
        <dbReference type="EC" id="6.3.4.2"/>
    </reaction>
</comment>
<dbReference type="GO" id="GO:0097268">
    <property type="term" value="C:cytoophidium"/>
    <property type="evidence" value="ECO:0007669"/>
    <property type="project" value="TreeGrafter"/>
</dbReference>
<evidence type="ECO:0000256" key="4">
    <source>
        <dbReference type="ARBA" id="ARBA00022598"/>
    </source>
</evidence>
<dbReference type="CDD" id="cd03113">
    <property type="entry name" value="CTPS_N"/>
    <property type="match status" value="1"/>
</dbReference>
<evidence type="ECO:0000256" key="7">
    <source>
        <dbReference type="ARBA" id="ARBA00022962"/>
    </source>
</evidence>
<name>A0AAV7K1U9_9METZ</name>
<comment type="pathway">
    <text evidence="1">Pyrimidine metabolism; CTP biosynthesis via de novo pathway; CTP from UDP: step 2/2.</text>
</comment>
<evidence type="ECO:0000256" key="2">
    <source>
        <dbReference type="ARBA" id="ARBA00007533"/>
    </source>
</evidence>
<evidence type="ECO:0000256" key="8">
    <source>
        <dbReference type="ARBA" id="ARBA00022975"/>
    </source>
</evidence>
<gene>
    <name evidence="11" type="ORF">LOD99_2405</name>
</gene>
<dbReference type="FunFam" id="3.40.50.300:FF:000207">
    <property type="entry name" value="CTP synthase"/>
    <property type="match status" value="1"/>
</dbReference>
<dbReference type="GO" id="GO:0019856">
    <property type="term" value="P:pyrimidine nucleobase biosynthetic process"/>
    <property type="evidence" value="ECO:0007669"/>
    <property type="project" value="TreeGrafter"/>
</dbReference>
<evidence type="ECO:0000256" key="6">
    <source>
        <dbReference type="ARBA" id="ARBA00022840"/>
    </source>
</evidence>
<reference evidence="11 12" key="1">
    <citation type="journal article" date="2023" name="BMC Biol.">
        <title>The compact genome of the sponge Oopsacas minuta (Hexactinellida) is lacking key metazoan core genes.</title>
        <authorList>
            <person name="Santini S."/>
            <person name="Schenkelaars Q."/>
            <person name="Jourda C."/>
            <person name="Duchesne M."/>
            <person name="Belahbib H."/>
            <person name="Rocher C."/>
            <person name="Selva M."/>
            <person name="Riesgo A."/>
            <person name="Vervoort M."/>
            <person name="Leys S.P."/>
            <person name="Kodjabachian L."/>
            <person name="Le Bivic A."/>
            <person name="Borchiellini C."/>
            <person name="Claverie J.M."/>
            <person name="Renard E."/>
        </authorList>
    </citation>
    <scope>NUCLEOTIDE SEQUENCE [LARGE SCALE GENOMIC DNA]</scope>
    <source>
        <strain evidence="11">SPO-2</strain>
    </source>
</reference>
<evidence type="ECO:0000256" key="9">
    <source>
        <dbReference type="ARBA" id="ARBA00047781"/>
    </source>
</evidence>
<dbReference type="Pfam" id="PF06418">
    <property type="entry name" value="CTP_synth_N"/>
    <property type="match status" value="1"/>
</dbReference>
<dbReference type="GO" id="GO:0005737">
    <property type="term" value="C:cytoplasm"/>
    <property type="evidence" value="ECO:0007669"/>
    <property type="project" value="TreeGrafter"/>
</dbReference>
<organism evidence="11 12">
    <name type="scientific">Oopsacas minuta</name>
    <dbReference type="NCBI Taxonomy" id="111878"/>
    <lineage>
        <taxon>Eukaryota</taxon>
        <taxon>Metazoa</taxon>
        <taxon>Porifera</taxon>
        <taxon>Hexactinellida</taxon>
        <taxon>Hexasterophora</taxon>
        <taxon>Lyssacinosida</taxon>
        <taxon>Leucopsacidae</taxon>
        <taxon>Oopsacas</taxon>
    </lineage>
</organism>
<proteinExistence type="inferred from homology"/>
<dbReference type="InterPro" id="IPR027417">
    <property type="entry name" value="P-loop_NTPase"/>
</dbReference>
<evidence type="ECO:0000256" key="3">
    <source>
        <dbReference type="ARBA" id="ARBA00012291"/>
    </source>
</evidence>
<dbReference type="InterPro" id="IPR017456">
    <property type="entry name" value="CTP_synthase_N"/>
</dbReference>
<evidence type="ECO:0000256" key="5">
    <source>
        <dbReference type="ARBA" id="ARBA00022741"/>
    </source>
</evidence>
<dbReference type="Gene3D" id="3.40.50.300">
    <property type="entry name" value="P-loop containing nucleotide triphosphate hydrolases"/>
    <property type="match status" value="1"/>
</dbReference>
<dbReference type="PANTHER" id="PTHR11550">
    <property type="entry name" value="CTP SYNTHASE"/>
    <property type="match status" value="1"/>
</dbReference>
<feature type="domain" description="CTP synthase N-terminal" evidence="10">
    <location>
        <begin position="2"/>
        <end position="241"/>
    </location>
</feature>
<evidence type="ECO:0000313" key="12">
    <source>
        <dbReference type="Proteomes" id="UP001165289"/>
    </source>
</evidence>
<dbReference type="GO" id="GO:0042802">
    <property type="term" value="F:identical protein binding"/>
    <property type="evidence" value="ECO:0007669"/>
    <property type="project" value="TreeGrafter"/>
</dbReference>
<accession>A0AAV7K1U9</accession>
<dbReference type="EMBL" id="JAKMXF010000210">
    <property type="protein sequence ID" value="KAI6655116.1"/>
    <property type="molecule type" value="Genomic_DNA"/>
</dbReference>
<keyword evidence="12" id="KW-1185">Reference proteome</keyword>
<dbReference type="AlphaFoldDB" id="A0AAV7K1U9"/>
<keyword evidence="5" id="KW-0547">Nucleotide-binding</keyword>